<sequence length="174" mass="20126">MKIDSVTQSDFDLTFHYVDLMCTPDNRLKDQLYSLFSEKPLQPSSKDLDCYLKTLQDVASTCQPPMSINTETQYSSTESYNFIKLSATEPDYPQLDINRLDEFLLQELEFISTELSVINATKRGQKVKKRLFVSSNDGEPNTKRRRTESFTDTETGDDIEFIWTSCDSARRSRE</sequence>
<evidence type="ECO:0000313" key="2">
    <source>
        <dbReference type="Proteomes" id="UP000507470"/>
    </source>
</evidence>
<evidence type="ECO:0000313" key="1">
    <source>
        <dbReference type="EMBL" id="CAC5378468.1"/>
    </source>
</evidence>
<dbReference type="OrthoDB" id="6051484at2759"/>
<organism evidence="1 2">
    <name type="scientific">Mytilus coruscus</name>
    <name type="common">Sea mussel</name>
    <dbReference type="NCBI Taxonomy" id="42192"/>
    <lineage>
        <taxon>Eukaryota</taxon>
        <taxon>Metazoa</taxon>
        <taxon>Spiralia</taxon>
        <taxon>Lophotrochozoa</taxon>
        <taxon>Mollusca</taxon>
        <taxon>Bivalvia</taxon>
        <taxon>Autobranchia</taxon>
        <taxon>Pteriomorphia</taxon>
        <taxon>Mytilida</taxon>
        <taxon>Mytiloidea</taxon>
        <taxon>Mytilidae</taxon>
        <taxon>Mytilinae</taxon>
        <taxon>Mytilus</taxon>
    </lineage>
</organism>
<gene>
    <name evidence="1" type="ORF">MCOR_14669</name>
</gene>
<proteinExistence type="predicted"/>
<dbReference type="Proteomes" id="UP000507470">
    <property type="component" value="Unassembled WGS sequence"/>
</dbReference>
<reference evidence="1 2" key="1">
    <citation type="submission" date="2020-06" db="EMBL/GenBank/DDBJ databases">
        <authorList>
            <person name="Li R."/>
            <person name="Bekaert M."/>
        </authorList>
    </citation>
    <scope>NUCLEOTIDE SEQUENCE [LARGE SCALE GENOMIC DNA]</scope>
    <source>
        <strain evidence="2">wild</strain>
    </source>
</reference>
<protein>
    <submittedName>
        <fullName evidence="1">Uncharacterized protein</fullName>
    </submittedName>
</protein>
<name>A0A6J8B3K9_MYTCO</name>
<dbReference type="AlphaFoldDB" id="A0A6J8B3K9"/>
<accession>A0A6J8B3K9</accession>
<dbReference type="EMBL" id="CACVKT020002575">
    <property type="protein sequence ID" value="CAC5378468.1"/>
    <property type="molecule type" value="Genomic_DNA"/>
</dbReference>
<keyword evidence="2" id="KW-1185">Reference proteome</keyword>